<evidence type="ECO:0000259" key="1">
    <source>
        <dbReference type="Pfam" id="PF13619"/>
    </source>
</evidence>
<dbReference type="KEGG" id="moj:D7D94_05895"/>
<evidence type="ECO:0000313" key="3">
    <source>
        <dbReference type="Proteomes" id="UP000422989"/>
    </source>
</evidence>
<proteinExistence type="predicted"/>
<feature type="domain" description="KTSC" evidence="1">
    <location>
        <begin position="7"/>
        <end position="64"/>
    </location>
</feature>
<sequence>MNREPVESSNLSSVGYDASSQTLEIEFKNGNIYQYFDVPPSEYSELMRSQSVGIYFSSNIRAAYRYARL</sequence>
<dbReference type="EMBL" id="CP032550">
    <property type="protein sequence ID" value="QGU27251.1"/>
    <property type="molecule type" value="Genomic_DNA"/>
</dbReference>
<evidence type="ECO:0000313" key="2">
    <source>
        <dbReference type="EMBL" id="QGU27251.1"/>
    </source>
</evidence>
<accession>A0A6I6E6E8</accession>
<dbReference type="RefSeq" id="WP_156241743.1">
    <property type="nucleotide sequence ID" value="NZ_BAAAZL010000005.1"/>
</dbReference>
<dbReference type="InterPro" id="IPR025309">
    <property type="entry name" value="KTSC_dom"/>
</dbReference>
<organism evidence="2 3">
    <name type="scientific">Microbacterium oryzae</name>
    <dbReference type="NCBI Taxonomy" id="743009"/>
    <lineage>
        <taxon>Bacteria</taxon>
        <taxon>Bacillati</taxon>
        <taxon>Actinomycetota</taxon>
        <taxon>Actinomycetes</taxon>
        <taxon>Micrococcales</taxon>
        <taxon>Microbacteriaceae</taxon>
        <taxon>Microbacterium</taxon>
    </lineage>
</organism>
<dbReference type="AlphaFoldDB" id="A0A6I6E6E8"/>
<protein>
    <submittedName>
        <fullName evidence="2">KTSC domain-containing protein</fullName>
    </submittedName>
</protein>
<reference evidence="2 3" key="1">
    <citation type="submission" date="2018-09" db="EMBL/GenBank/DDBJ databases">
        <title>Whole genome sequencing of Microbacterium oryzae strain MB-10T.</title>
        <authorList>
            <person name="Das S.K."/>
        </authorList>
    </citation>
    <scope>NUCLEOTIDE SEQUENCE [LARGE SCALE GENOMIC DNA]</scope>
    <source>
        <strain evidence="2 3">MB-10</strain>
    </source>
</reference>
<keyword evidence="3" id="KW-1185">Reference proteome</keyword>
<gene>
    <name evidence="2" type="ORF">D7D94_05895</name>
</gene>
<name>A0A6I6E6E8_9MICO</name>
<dbReference type="Proteomes" id="UP000422989">
    <property type="component" value="Chromosome"/>
</dbReference>
<dbReference type="OrthoDB" id="8450910at2"/>
<dbReference type="Pfam" id="PF13619">
    <property type="entry name" value="KTSC"/>
    <property type="match status" value="1"/>
</dbReference>